<accession>A0A975U014</accession>
<sequence>MTGPAAAPPPLPPAPGAPSLLVLNLLLMLGWCGAFGSFSAWALSTGFVAGFAALWLTRHLWGGARSSYFRRTLAGLSFALFYAGALIRSAWTVARQVLAPRITARPGVIAVPLVASRDVEIATLANLVTLTPGTMSIDVSNDRSTLYVHVMMLDDPAAVEADIRQNFEARLLEVLR</sequence>
<dbReference type="InterPro" id="IPR002758">
    <property type="entry name" value="Cation_antiport_E"/>
</dbReference>
<keyword evidence="5 7" id="KW-1133">Transmembrane helix</keyword>
<comment type="similarity">
    <text evidence="2">Belongs to the CPA3 antiporters (TC 2.A.63) subunit E family.</text>
</comment>
<evidence type="ECO:0000256" key="5">
    <source>
        <dbReference type="ARBA" id="ARBA00022989"/>
    </source>
</evidence>
<dbReference type="Proteomes" id="UP000694001">
    <property type="component" value="Chromosome"/>
</dbReference>
<dbReference type="PIRSF" id="PIRSF019239">
    <property type="entry name" value="MrpE"/>
    <property type="match status" value="1"/>
</dbReference>
<keyword evidence="6 7" id="KW-0472">Membrane</keyword>
<dbReference type="GO" id="GO:0008324">
    <property type="term" value="F:monoatomic cation transmembrane transporter activity"/>
    <property type="evidence" value="ECO:0007669"/>
    <property type="project" value="InterPro"/>
</dbReference>
<reference evidence="8" key="1">
    <citation type="submission" date="2021-06" db="EMBL/GenBank/DDBJ databases">
        <title>Elioraea tepida, sp. nov., a moderately thermophilic aerobic anoxygenic phototrophic bacterium isolated from an alkaline siliceous hot spring mat community in Yellowstone National Park, WY, USA.</title>
        <authorList>
            <person name="Saini M.K."/>
            <person name="Yoshida S."/>
            <person name="Sebastian A."/>
            <person name="Hirose S."/>
            <person name="Hara E."/>
            <person name="Tamaki H."/>
            <person name="Soulier N.T."/>
            <person name="Albert I."/>
            <person name="Hanada S."/>
            <person name="Bryant D.A."/>
            <person name="Tank M."/>
        </authorList>
    </citation>
    <scope>NUCLEOTIDE SEQUENCE</scope>
    <source>
        <strain evidence="8">MS-P2</strain>
    </source>
</reference>
<dbReference type="RefSeq" id="WP_218284720.1">
    <property type="nucleotide sequence ID" value="NZ_CP076448.1"/>
</dbReference>
<dbReference type="PANTHER" id="PTHR34584">
    <property type="entry name" value="NA(+)/H(+) ANTIPORTER SUBUNIT E1"/>
    <property type="match status" value="1"/>
</dbReference>
<evidence type="ECO:0000256" key="2">
    <source>
        <dbReference type="ARBA" id="ARBA00006228"/>
    </source>
</evidence>
<gene>
    <name evidence="8" type="ORF">KO353_10915</name>
</gene>
<dbReference type="GO" id="GO:0005886">
    <property type="term" value="C:plasma membrane"/>
    <property type="evidence" value="ECO:0007669"/>
    <property type="project" value="UniProtKB-SubCell"/>
</dbReference>
<evidence type="ECO:0000256" key="1">
    <source>
        <dbReference type="ARBA" id="ARBA00004651"/>
    </source>
</evidence>
<evidence type="ECO:0000256" key="7">
    <source>
        <dbReference type="SAM" id="Phobius"/>
    </source>
</evidence>
<protein>
    <submittedName>
        <fullName evidence="8">Na+/H+ antiporter subunit E</fullName>
    </submittedName>
</protein>
<proteinExistence type="inferred from homology"/>
<dbReference type="EMBL" id="CP076448">
    <property type="protein sequence ID" value="QXM23810.1"/>
    <property type="molecule type" value="Genomic_DNA"/>
</dbReference>
<evidence type="ECO:0000313" key="8">
    <source>
        <dbReference type="EMBL" id="QXM23810.1"/>
    </source>
</evidence>
<keyword evidence="9" id="KW-1185">Reference proteome</keyword>
<name>A0A975U014_9PROT</name>
<dbReference type="Pfam" id="PF01899">
    <property type="entry name" value="MNHE"/>
    <property type="match status" value="1"/>
</dbReference>
<evidence type="ECO:0000256" key="4">
    <source>
        <dbReference type="ARBA" id="ARBA00022692"/>
    </source>
</evidence>
<dbReference type="PANTHER" id="PTHR34584:SF1">
    <property type="entry name" value="NA(+)_H(+) ANTIPORTER SUBUNIT E1"/>
    <property type="match status" value="1"/>
</dbReference>
<comment type="subcellular location">
    <subcellularLocation>
        <location evidence="1">Cell membrane</location>
        <topology evidence="1">Multi-pass membrane protein</topology>
    </subcellularLocation>
</comment>
<feature type="transmembrane region" description="Helical" evidence="7">
    <location>
        <begin position="68"/>
        <end position="91"/>
    </location>
</feature>
<evidence type="ECO:0000256" key="6">
    <source>
        <dbReference type="ARBA" id="ARBA00023136"/>
    </source>
</evidence>
<feature type="transmembrane region" description="Helical" evidence="7">
    <location>
        <begin position="28"/>
        <end position="56"/>
    </location>
</feature>
<dbReference type="AlphaFoldDB" id="A0A975U014"/>
<evidence type="ECO:0000256" key="3">
    <source>
        <dbReference type="ARBA" id="ARBA00022475"/>
    </source>
</evidence>
<keyword evidence="4 7" id="KW-0812">Transmembrane</keyword>
<organism evidence="8 9">
    <name type="scientific">Elioraea tepida</name>
    <dbReference type="NCBI Taxonomy" id="2843330"/>
    <lineage>
        <taxon>Bacteria</taxon>
        <taxon>Pseudomonadati</taxon>
        <taxon>Pseudomonadota</taxon>
        <taxon>Alphaproteobacteria</taxon>
        <taxon>Acetobacterales</taxon>
        <taxon>Elioraeaceae</taxon>
        <taxon>Elioraea</taxon>
    </lineage>
</organism>
<keyword evidence="3" id="KW-1003">Cell membrane</keyword>
<evidence type="ECO:0000313" key="9">
    <source>
        <dbReference type="Proteomes" id="UP000694001"/>
    </source>
</evidence>
<dbReference type="KEGG" id="elio:KO353_10915"/>